<keyword evidence="9" id="KW-1185">Reference proteome</keyword>
<accession>A0A2R4XF34</accession>
<dbReference type="PROSITE" id="PS50937">
    <property type="entry name" value="HTH_MERR_2"/>
    <property type="match status" value="1"/>
</dbReference>
<dbReference type="GO" id="GO:0003677">
    <property type="term" value="F:DNA binding"/>
    <property type="evidence" value="ECO:0007669"/>
    <property type="project" value="UniProtKB-KW"/>
</dbReference>
<dbReference type="InterPro" id="IPR000551">
    <property type="entry name" value="MerR-type_HTH_dom"/>
</dbReference>
<name>A0A2R4XF34_9BURK</name>
<dbReference type="AlphaFoldDB" id="A0A2R4XF34"/>
<reference evidence="8 9" key="1">
    <citation type="submission" date="2018-04" db="EMBL/GenBank/DDBJ databases">
        <title>Bordetella sp. HZ20 isolated from seawater.</title>
        <authorList>
            <person name="Sun C."/>
        </authorList>
    </citation>
    <scope>NUCLEOTIDE SEQUENCE [LARGE SCALE GENOMIC DNA]</scope>
    <source>
        <strain evidence="8 9">HZ20</strain>
    </source>
</reference>
<dbReference type="NCBIfam" id="TIGR02044">
    <property type="entry name" value="CueR"/>
    <property type="match status" value="1"/>
</dbReference>
<dbReference type="GO" id="GO:0005737">
    <property type="term" value="C:cytoplasm"/>
    <property type="evidence" value="ECO:0007669"/>
    <property type="project" value="UniProtKB-SubCell"/>
</dbReference>
<evidence type="ECO:0000259" key="7">
    <source>
        <dbReference type="PROSITE" id="PS50937"/>
    </source>
</evidence>
<sequence>MNIGQAASASGVTAKMIRYYEETGLIPPATRAAQGYRIYNDKDVHRLRFIRSARTLGFSIPEISALLGLWNDQHRQSSQVKELAQAHLDDLQARIDGLKRMARTLQDLISSCAGDHRADCPILDRLAREDASGHTDGSPGRGER</sequence>
<dbReference type="InterPro" id="IPR011789">
    <property type="entry name" value="CueR"/>
</dbReference>
<evidence type="ECO:0000313" key="8">
    <source>
        <dbReference type="EMBL" id="AWB32422.1"/>
    </source>
</evidence>
<dbReference type="PANTHER" id="PTHR30204:SF94">
    <property type="entry name" value="HEAVY METAL-DEPENDENT TRANSCRIPTIONAL REGULATOR HI_0293-RELATED"/>
    <property type="match status" value="1"/>
</dbReference>
<keyword evidence="4" id="KW-0238">DNA-binding</keyword>
<keyword evidence="2" id="KW-0963">Cytoplasm</keyword>
<dbReference type="PANTHER" id="PTHR30204">
    <property type="entry name" value="REDOX-CYCLING DRUG-SENSING TRANSCRIPTIONAL ACTIVATOR SOXR"/>
    <property type="match status" value="1"/>
</dbReference>
<dbReference type="Gene3D" id="1.10.1660.10">
    <property type="match status" value="1"/>
</dbReference>
<dbReference type="SUPFAM" id="SSF46955">
    <property type="entry name" value="Putative DNA-binding domain"/>
    <property type="match status" value="1"/>
</dbReference>
<dbReference type="InterPro" id="IPR009061">
    <property type="entry name" value="DNA-bd_dom_put_sf"/>
</dbReference>
<evidence type="ECO:0000256" key="2">
    <source>
        <dbReference type="ARBA" id="ARBA00022490"/>
    </source>
</evidence>
<keyword evidence="6" id="KW-0175">Coiled coil</keyword>
<feature type="domain" description="HTH merR-type" evidence="7">
    <location>
        <begin position="1"/>
        <end position="69"/>
    </location>
</feature>
<dbReference type="PRINTS" id="PR00040">
    <property type="entry name" value="HTHMERR"/>
</dbReference>
<comment type="subcellular location">
    <subcellularLocation>
        <location evidence="1">Cytoplasm</location>
    </subcellularLocation>
</comment>
<evidence type="ECO:0000256" key="6">
    <source>
        <dbReference type="SAM" id="Coils"/>
    </source>
</evidence>
<dbReference type="GO" id="GO:0005507">
    <property type="term" value="F:copper ion binding"/>
    <property type="evidence" value="ECO:0007669"/>
    <property type="project" value="InterPro"/>
</dbReference>
<dbReference type="SMART" id="SM00422">
    <property type="entry name" value="HTH_MERR"/>
    <property type="match status" value="1"/>
</dbReference>
<dbReference type="OrthoDB" id="9808480at2"/>
<evidence type="ECO:0000256" key="5">
    <source>
        <dbReference type="ARBA" id="ARBA00023163"/>
    </source>
</evidence>
<dbReference type="KEGG" id="boz:DBV39_00390"/>
<evidence type="ECO:0000256" key="3">
    <source>
        <dbReference type="ARBA" id="ARBA00023015"/>
    </source>
</evidence>
<proteinExistence type="predicted"/>
<dbReference type="Pfam" id="PF09278">
    <property type="entry name" value="MerR-DNA-bind"/>
    <property type="match status" value="1"/>
</dbReference>
<dbReference type="PROSITE" id="PS00552">
    <property type="entry name" value="HTH_MERR_1"/>
    <property type="match status" value="1"/>
</dbReference>
<dbReference type="CDD" id="cd01108">
    <property type="entry name" value="HTH_CueR"/>
    <property type="match status" value="1"/>
</dbReference>
<dbReference type="GO" id="GO:0045893">
    <property type="term" value="P:positive regulation of DNA-templated transcription"/>
    <property type="evidence" value="ECO:0007669"/>
    <property type="project" value="InterPro"/>
</dbReference>
<feature type="coiled-coil region" evidence="6">
    <location>
        <begin position="81"/>
        <end position="108"/>
    </location>
</feature>
<keyword evidence="3" id="KW-0805">Transcription regulation</keyword>
<dbReference type="InterPro" id="IPR047057">
    <property type="entry name" value="MerR_fam"/>
</dbReference>
<evidence type="ECO:0000256" key="4">
    <source>
        <dbReference type="ARBA" id="ARBA00023125"/>
    </source>
</evidence>
<dbReference type="Proteomes" id="UP000244571">
    <property type="component" value="Chromosome"/>
</dbReference>
<protein>
    <submittedName>
        <fullName evidence="8">Cu(I)-responsive transcriptional regulator</fullName>
    </submittedName>
</protein>
<evidence type="ECO:0000256" key="1">
    <source>
        <dbReference type="ARBA" id="ARBA00004496"/>
    </source>
</evidence>
<dbReference type="EMBL" id="CP028901">
    <property type="protein sequence ID" value="AWB32422.1"/>
    <property type="molecule type" value="Genomic_DNA"/>
</dbReference>
<gene>
    <name evidence="8" type="primary">cueR</name>
    <name evidence="8" type="ORF">DBV39_00390</name>
</gene>
<organism evidence="8 9">
    <name type="scientific">Orrella marina</name>
    <dbReference type="NCBI Taxonomy" id="2163011"/>
    <lineage>
        <taxon>Bacteria</taxon>
        <taxon>Pseudomonadati</taxon>
        <taxon>Pseudomonadota</taxon>
        <taxon>Betaproteobacteria</taxon>
        <taxon>Burkholderiales</taxon>
        <taxon>Alcaligenaceae</taxon>
        <taxon>Orrella</taxon>
    </lineage>
</organism>
<dbReference type="RefSeq" id="WP_108619863.1">
    <property type="nucleotide sequence ID" value="NZ_CP028901.1"/>
</dbReference>
<keyword evidence="5" id="KW-0804">Transcription</keyword>
<evidence type="ECO:0000313" key="9">
    <source>
        <dbReference type="Proteomes" id="UP000244571"/>
    </source>
</evidence>
<dbReference type="InterPro" id="IPR015358">
    <property type="entry name" value="Tscrpt_reg_MerR_DNA-bd"/>
</dbReference>
<dbReference type="GO" id="GO:0003700">
    <property type="term" value="F:DNA-binding transcription factor activity"/>
    <property type="evidence" value="ECO:0007669"/>
    <property type="project" value="InterPro"/>
</dbReference>
<dbReference type="Pfam" id="PF00376">
    <property type="entry name" value="MerR"/>
    <property type="match status" value="1"/>
</dbReference>